<dbReference type="AlphaFoldDB" id="M3EPD3"/>
<gene>
    <name evidence="2" type="ORF">SBD_1044</name>
</gene>
<reference evidence="3" key="1">
    <citation type="journal article" date="2013" name="Genome Announc.">
        <title>Draft Genome Sequence of Streptomyces bottropensis ATCC 25435, a Bottromycin-Producing Actinomycete.</title>
        <authorList>
            <person name="Zhang H."/>
            <person name="Zhou W."/>
            <person name="Zhuang Y."/>
            <person name="Liang X."/>
            <person name="Liu T."/>
        </authorList>
    </citation>
    <scope>NUCLEOTIDE SEQUENCE [LARGE SCALE GENOMIC DNA]</scope>
    <source>
        <strain evidence="3">ATCC 25435</strain>
    </source>
</reference>
<evidence type="ECO:0000256" key="1">
    <source>
        <dbReference type="SAM" id="MobiDB-lite"/>
    </source>
</evidence>
<organism evidence="2 3">
    <name type="scientific">Streptomyces bottropensis ATCC 25435</name>
    <dbReference type="NCBI Taxonomy" id="1054862"/>
    <lineage>
        <taxon>Bacteria</taxon>
        <taxon>Bacillati</taxon>
        <taxon>Actinomycetota</taxon>
        <taxon>Actinomycetes</taxon>
        <taxon>Kitasatosporales</taxon>
        <taxon>Streptomycetaceae</taxon>
        <taxon>Streptomyces</taxon>
    </lineage>
</organism>
<dbReference type="Proteomes" id="UP000030760">
    <property type="component" value="Unassembled WGS sequence"/>
</dbReference>
<protein>
    <submittedName>
        <fullName evidence="2">Uncharacterized protein</fullName>
    </submittedName>
</protein>
<name>M3EPD3_9ACTN</name>
<sequence>MRFPHVQPALAPSVGVPFHDRRERATGPGRSAASPTCFGRSRHAGRPTSLPHHHVPAAPGPLTSHAHPIGWEGPKE</sequence>
<accession>M3EPD3</accession>
<dbReference type="EMBL" id="KB405056">
    <property type="protein sequence ID" value="EMF58371.1"/>
    <property type="molecule type" value="Genomic_DNA"/>
</dbReference>
<feature type="region of interest" description="Disordered" evidence="1">
    <location>
        <begin position="1"/>
        <end position="76"/>
    </location>
</feature>
<evidence type="ECO:0000313" key="2">
    <source>
        <dbReference type="EMBL" id="EMF58371.1"/>
    </source>
</evidence>
<evidence type="ECO:0000313" key="3">
    <source>
        <dbReference type="Proteomes" id="UP000030760"/>
    </source>
</evidence>
<proteinExistence type="predicted"/>
<feature type="compositionally biased region" description="Basic residues" evidence="1">
    <location>
        <begin position="40"/>
        <end position="55"/>
    </location>
</feature>